<dbReference type="eggNOG" id="COG3209">
    <property type="taxonomic scope" value="Bacteria"/>
</dbReference>
<dbReference type="InterPro" id="IPR003587">
    <property type="entry name" value="Hint_dom_N"/>
</dbReference>
<feature type="region of interest" description="Disordered" evidence="2">
    <location>
        <begin position="114"/>
        <end position="138"/>
    </location>
</feature>
<dbReference type="InterPro" id="IPR056823">
    <property type="entry name" value="TEN-like_YD-shell"/>
</dbReference>
<dbReference type="EMBL" id="CM001440">
    <property type="protein sequence ID" value="EHR62585.1"/>
    <property type="molecule type" value="Genomic_DNA"/>
</dbReference>
<dbReference type="Proteomes" id="UP000002791">
    <property type="component" value="Chromosome"/>
</dbReference>
<dbReference type="SMART" id="SM00306">
    <property type="entry name" value="HintN"/>
    <property type="match status" value="1"/>
</dbReference>
<keyword evidence="1" id="KW-0677">Repeat</keyword>
<dbReference type="InterPro" id="IPR050708">
    <property type="entry name" value="T6SS_VgrG/RHS"/>
</dbReference>
<evidence type="ECO:0000256" key="2">
    <source>
        <dbReference type="SAM" id="MobiDB-lite"/>
    </source>
</evidence>
<protein>
    <submittedName>
        <fullName evidence="4">RHS repeat-associated core domain protein</fullName>
    </submittedName>
</protein>
<proteinExistence type="predicted"/>
<organism evidence="4 5">
    <name type="scientific">Saccharomonospora cyanea NA-134</name>
    <dbReference type="NCBI Taxonomy" id="882082"/>
    <lineage>
        <taxon>Bacteria</taxon>
        <taxon>Bacillati</taxon>
        <taxon>Actinomycetota</taxon>
        <taxon>Actinomycetes</taxon>
        <taxon>Pseudonocardiales</taxon>
        <taxon>Pseudonocardiaceae</taxon>
        <taxon>Saccharomonospora</taxon>
    </lineage>
</organism>
<dbReference type="HOGENOM" id="CLU_762656_0_0_11"/>
<dbReference type="Gene3D" id="2.180.10.10">
    <property type="entry name" value="RHS repeat-associated core"/>
    <property type="match status" value="1"/>
</dbReference>
<gene>
    <name evidence="4" type="ORF">SaccyDRAFT_3758</name>
</gene>
<dbReference type="SUPFAM" id="SSF51294">
    <property type="entry name" value="Hedgehog/intein (Hint) domain"/>
    <property type="match status" value="1"/>
</dbReference>
<dbReference type="CDD" id="cd00081">
    <property type="entry name" value="Hint"/>
    <property type="match status" value="1"/>
</dbReference>
<accession>H5XFG2</accession>
<evidence type="ECO:0000313" key="4">
    <source>
        <dbReference type="EMBL" id="EHR62585.1"/>
    </source>
</evidence>
<dbReference type="PANTHER" id="PTHR32305">
    <property type="match status" value="1"/>
</dbReference>
<dbReference type="Pfam" id="PF25023">
    <property type="entry name" value="TEN_YD-shell"/>
    <property type="match status" value="1"/>
</dbReference>
<dbReference type="InterPro" id="IPR022385">
    <property type="entry name" value="Rhs_assc_core"/>
</dbReference>
<dbReference type="Pfam" id="PF07591">
    <property type="entry name" value="PT-HINT"/>
    <property type="match status" value="1"/>
</dbReference>
<dbReference type="CDD" id="cd20745">
    <property type="entry name" value="FIX_RhsA_AHH_HNH-like"/>
    <property type="match status" value="1"/>
</dbReference>
<sequence length="363" mass="37988">MQVTRRWQLPFGGRRGPEVEFPGEKGFVGGTIDDSAGFVTLGARQYDPELGRFLSVDPLMDLTDPQQMHGYTYSNNSPITYSDPSGLFFGWFKNVVSTVVKVVKQRYFQRPRWSGGGYSKKRSTRTAGYSRPGGGASGVGGVSVAQNSFWGDVGNWLVDAGEWIVDNGSDLGHLTLDGVGLVPGIGIVADGLNCAWYGLEGNGVDAGLSCAGALPGGQAATLTKWFGKGADAAGDAAGAGRRSGGGPPGCNSFVPGTGVLLADGSVKSIEEVGDRVWATDPETGEEGPRTVVATITSSGIKELVEITVDVDGADGDKTATVVATAEHPFWVDDQGHWLHADQLALGSELLTADGERFEVLSLD</sequence>
<evidence type="ECO:0000256" key="1">
    <source>
        <dbReference type="ARBA" id="ARBA00022737"/>
    </source>
</evidence>
<keyword evidence="5" id="KW-1185">Reference proteome</keyword>
<dbReference type="Gene3D" id="2.170.16.10">
    <property type="entry name" value="Hedgehog/Intein (Hint) domain"/>
    <property type="match status" value="1"/>
</dbReference>
<dbReference type="NCBIfam" id="TIGR03696">
    <property type="entry name" value="Rhs_assc_core"/>
    <property type="match status" value="1"/>
</dbReference>
<dbReference type="AlphaFoldDB" id="H5XFG2"/>
<feature type="domain" description="Hint" evidence="3">
    <location>
        <begin position="250"/>
        <end position="353"/>
    </location>
</feature>
<dbReference type="PANTHER" id="PTHR32305:SF17">
    <property type="entry name" value="TRNA NUCLEASE WAPA"/>
    <property type="match status" value="1"/>
</dbReference>
<dbReference type="RefSeq" id="WP_005458463.1">
    <property type="nucleotide sequence ID" value="NZ_CM001440.1"/>
</dbReference>
<evidence type="ECO:0000259" key="3">
    <source>
        <dbReference type="SMART" id="SM00306"/>
    </source>
</evidence>
<name>H5XFG2_9PSEU</name>
<dbReference type="InterPro" id="IPR036844">
    <property type="entry name" value="Hint_dom_sf"/>
</dbReference>
<reference evidence="4 5" key="1">
    <citation type="submission" date="2011-11" db="EMBL/GenBank/DDBJ databases">
        <title>The Noncontiguous Finished sequence of Saccharomonospora cyanea NA-134.</title>
        <authorList>
            <consortium name="US DOE Joint Genome Institute"/>
            <person name="Lucas S."/>
            <person name="Han J."/>
            <person name="Lapidus A."/>
            <person name="Cheng J.-F."/>
            <person name="Goodwin L."/>
            <person name="Pitluck S."/>
            <person name="Peters L."/>
            <person name="Ovchinnikova G."/>
            <person name="Lu M."/>
            <person name="Detter J.C."/>
            <person name="Han C."/>
            <person name="Tapia R."/>
            <person name="Land M."/>
            <person name="Hauser L."/>
            <person name="Kyrpides N."/>
            <person name="Ivanova N."/>
            <person name="Pagani I."/>
            <person name="Brambilla E.-M."/>
            <person name="Klenk H.-P."/>
            <person name="Woyke T."/>
        </authorList>
    </citation>
    <scope>NUCLEOTIDE SEQUENCE [LARGE SCALE GENOMIC DNA]</scope>
    <source>
        <strain evidence="4 5">NA-134</strain>
    </source>
</reference>
<evidence type="ECO:0000313" key="5">
    <source>
        <dbReference type="Proteomes" id="UP000002791"/>
    </source>
</evidence>
<dbReference type="STRING" id="882082.SaccyDRAFT_3758"/>